<dbReference type="Proteomes" id="UP000027936">
    <property type="component" value="Unassembled WGS sequence"/>
</dbReference>
<accession>A0A072NGM4</accession>
<evidence type="ECO:0000313" key="2">
    <source>
        <dbReference type="EMBL" id="KEF36864.1"/>
    </source>
</evidence>
<sequence length="147" mass="17272">MKPDEILSYCLENFKGTVFTESWGERGIFYNPDYTLKRGIYVLTIKEKDGKNDKASDLNRENTFRVNLGVRKKTFLELFSFIPKRPQAGGVVEMEYNFKEYNKVIPHPVYAWMGWISILNPSKEAFEKLKPLIQEAYDLSLEKFNKK</sequence>
<evidence type="ECO:0000313" key="3">
    <source>
        <dbReference type="Proteomes" id="UP000027936"/>
    </source>
</evidence>
<dbReference type="Pfam" id="PF19694">
    <property type="entry name" value="DUF6194"/>
    <property type="match status" value="1"/>
</dbReference>
<dbReference type="PATRIC" id="fig|1348973.3.peg.3832"/>
<dbReference type="EMBL" id="JJRY01000021">
    <property type="protein sequence ID" value="KEF36864.1"/>
    <property type="molecule type" value="Genomic_DNA"/>
</dbReference>
<name>A0A072NGM4_SCHAZ</name>
<evidence type="ECO:0000259" key="1">
    <source>
        <dbReference type="Pfam" id="PF19694"/>
    </source>
</evidence>
<organism evidence="2 3">
    <name type="scientific">Schinkia azotoformans MEV2011</name>
    <dbReference type="NCBI Taxonomy" id="1348973"/>
    <lineage>
        <taxon>Bacteria</taxon>
        <taxon>Bacillati</taxon>
        <taxon>Bacillota</taxon>
        <taxon>Bacilli</taxon>
        <taxon>Bacillales</taxon>
        <taxon>Bacillaceae</taxon>
        <taxon>Calidifontibacillus/Schinkia group</taxon>
        <taxon>Schinkia</taxon>
    </lineage>
</organism>
<comment type="caution">
    <text evidence="2">The sequence shown here is derived from an EMBL/GenBank/DDBJ whole genome shotgun (WGS) entry which is preliminary data.</text>
</comment>
<protein>
    <recommendedName>
        <fullName evidence="1">DUF6194 domain-containing protein</fullName>
    </recommendedName>
</protein>
<proteinExistence type="predicted"/>
<gene>
    <name evidence="2" type="ORF">M670_03946</name>
</gene>
<dbReference type="AlphaFoldDB" id="A0A072NGM4"/>
<reference evidence="2 3" key="1">
    <citation type="submission" date="2014-04" db="EMBL/GenBank/DDBJ databases">
        <title>Draft genome sequence of Bacillus azotoformans MEV2011, a (co-) denitrifying strain unable to grow in the presence of oxygen.</title>
        <authorList>
            <person name="Nielsen M."/>
            <person name="Schreiber L."/>
            <person name="Finster K."/>
            <person name="Schramm A."/>
        </authorList>
    </citation>
    <scope>NUCLEOTIDE SEQUENCE [LARGE SCALE GENOMIC DNA]</scope>
    <source>
        <strain evidence="2 3">MEV2011</strain>
    </source>
</reference>
<dbReference type="InterPro" id="IPR045676">
    <property type="entry name" value="DUF6194"/>
</dbReference>
<dbReference type="RefSeq" id="WP_035197569.1">
    <property type="nucleotide sequence ID" value="NZ_JJRY01000021.1"/>
</dbReference>
<dbReference type="OrthoDB" id="9783727at2"/>
<feature type="domain" description="DUF6194" evidence="1">
    <location>
        <begin position="1"/>
        <end position="146"/>
    </location>
</feature>